<evidence type="ECO:0000313" key="3">
    <source>
        <dbReference type="Proteomes" id="UP000499080"/>
    </source>
</evidence>
<feature type="compositionally biased region" description="Basic and acidic residues" evidence="1">
    <location>
        <begin position="22"/>
        <end position="38"/>
    </location>
</feature>
<name>A0A4Y2GLJ5_ARAVE</name>
<gene>
    <name evidence="2" type="ORF">AVEN_105520_1</name>
</gene>
<sequence>MRSRKQTERQQLLMESSLAYPRGKEEKKQTLRKEEKTEGDQALGYLGIVNPVTPEEDVPLRGRDLLGFVQRTFVQGEYKSEYSLELCAGITEVYVYCDIVSAYLVRETHQHLFRKSFR</sequence>
<evidence type="ECO:0000313" key="2">
    <source>
        <dbReference type="EMBL" id="GBM53639.1"/>
    </source>
</evidence>
<dbReference type="OrthoDB" id="10577996at2759"/>
<dbReference type="Proteomes" id="UP000499080">
    <property type="component" value="Unassembled WGS sequence"/>
</dbReference>
<evidence type="ECO:0000256" key="1">
    <source>
        <dbReference type="SAM" id="MobiDB-lite"/>
    </source>
</evidence>
<organism evidence="2 3">
    <name type="scientific">Araneus ventricosus</name>
    <name type="common">Orbweaver spider</name>
    <name type="synonym">Epeira ventricosa</name>
    <dbReference type="NCBI Taxonomy" id="182803"/>
    <lineage>
        <taxon>Eukaryota</taxon>
        <taxon>Metazoa</taxon>
        <taxon>Ecdysozoa</taxon>
        <taxon>Arthropoda</taxon>
        <taxon>Chelicerata</taxon>
        <taxon>Arachnida</taxon>
        <taxon>Araneae</taxon>
        <taxon>Araneomorphae</taxon>
        <taxon>Entelegynae</taxon>
        <taxon>Araneoidea</taxon>
        <taxon>Araneidae</taxon>
        <taxon>Araneus</taxon>
    </lineage>
</organism>
<reference evidence="2 3" key="1">
    <citation type="journal article" date="2019" name="Sci. Rep.">
        <title>Orb-weaving spider Araneus ventricosus genome elucidates the spidroin gene catalogue.</title>
        <authorList>
            <person name="Kono N."/>
            <person name="Nakamura H."/>
            <person name="Ohtoshi R."/>
            <person name="Moran D.A.P."/>
            <person name="Shinohara A."/>
            <person name="Yoshida Y."/>
            <person name="Fujiwara M."/>
            <person name="Mori M."/>
            <person name="Tomita M."/>
            <person name="Arakawa K."/>
        </authorList>
    </citation>
    <scope>NUCLEOTIDE SEQUENCE [LARGE SCALE GENOMIC DNA]</scope>
</reference>
<protein>
    <submittedName>
        <fullName evidence="2">Uncharacterized protein</fullName>
    </submittedName>
</protein>
<comment type="caution">
    <text evidence="2">The sequence shown here is derived from an EMBL/GenBank/DDBJ whole genome shotgun (WGS) entry which is preliminary data.</text>
</comment>
<accession>A0A4Y2GLJ5</accession>
<keyword evidence="3" id="KW-1185">Reference proteome</keyword>
<feature type="region of interest" description="Disordered" evidence="1">
    <location>
        <begin position="1"/>
        <end position="38"/>
    </location>
</feature>
<dbReference type="EMBL" id="BGPR01001426">
    <property type="protein sequence ID" value="GBM53639.1"/>
    <property type="molecule type" value="Genomic_DNA"/>
</dbReference>
<proteinExistence type="predicted"/>
<dbReference type="AlphaFoldDB" id="A0A4Y2GLJ5"/>